<keyword evidence="2" id="KW-1185">Reference proteome</keyword>
<dbReference type="Proteomes" id="UP001596056">
    <property type="component" value="Unassembled WGS sequence"/>
</dbReference>
<protein>
    <submittedName>
        <fullName evidence="1">Type II toxin-antitoxin system RelE/ParE family toxin</fullName>
    </submittedName>
</protein>
<name>A0ABW0SHS2_9RHOB</name>
<reference evidence="2" key="1">
    <citation type="journal article" date="2019" name="Int. J. Syst. Evol. Microbiol.">
        <title>The Global Catalogue of Microorganisms (GCM) 10K type strain sequencing project: providing services to taxonomists for standard genome sequencing and annotation.</title>
        <authorList>
            <consortium name="The Broad Institute Genomics Platform"/>
            <consortium name="The Broad Institute Genome Sequencing Center for Infectious Disease"/>
            <person name="Wu L."/>
            <person name="Ma J."/>
        </authorList>
    </citation>
    <scope>NUCLEOTIDE SEQUENCE [LARGE SCALE GENOMIC DNA]</scope>
    <source>
        <strain evidence="2">KACC 11588</strain>
    </source>
</reference>
<organism evidence="1 2">
    <name type="scientific">Rubellimicrobium aerolatum</name>
    <dbReference type="NCBI Taxonomy" id="490979"/>
    <lineage>
        <taxon>Bacteria</taxon>
        <taxon>Pseudomonadati</taxon>
        <taxon>Pseudomonadota</taxon>
        <taxon>Alphaproteobacteria</taxon>
        <taxon>Rhodobacterales</taxon>
        <taxon>Roseobacteraceae</taxon>
        <taxon>Rubellimicrobium</taxon>
    </lineage>
</organism>
<sequence length="120" mass="12784">MHSVIETPTYLAQAKRAGVSEAELEEIALLIAGDPEAGALMAGTGGARKLRHAGRGHGKSGGYRTIHYFGGRDVPVFLLAIYGKGEKGNLTKAERNELAAVLPLLAAEYRRPTKQKGETL</sequence>
<comment type="caution">
    <text evidence="1">The sequence shown here is derived from an EMBL/GenBank/DDBJ whole genome shotgun (WGS) entry which is preliminary data.</text>
</comment>
<dbReference type="RefSeq" id="WP_209843302.1">
    <property type="nucleotide sequence ID" value="NZ_JAGGJP010000028.1"/>
</dbReference>
<dbReference type="EMBL" id="JBHSNA010000032">
    <property type="protein sequence ID" value="MFC5568249.1"/>
    <property type="molecule type" value="Genomic_DNA"/>
</dbReference>
<gene>
    <name evidence="1" type="ORF">ACFPOC_17740</name>
</gene>
<proteinExistence type="predicted"/>
<dbReference type="Pfam" id="PF06296">
    <property type="entry name" value="RelE"/>
    <property type="match status" value="1"/>
</dbReference>
<dbReference type="InterPro" id="IPR009387">
    <property type="entry name" value="HigB-2"/>
</dbReference>
<dbReference type="PIRSF" id="PIRSF039032">
    <property type="entry name" value="HigB-2"/>
    <property type="match status" value="1"/>
</dbReference>
<evidence type="ECO:0000313" key="1">
    <source>
        <dbReference type="EMBL" id="MFC5568249.1"/>
    </source>
</evidence>
<accession>A0ABW0SHS2</accession>
<evidence type="ECO:0000313" key="2">
    <source>
        <dbReference type="Proteomes" id="UP001596056"/>
    </source>
</evidence>